<dbReference type="PANTHER" id="PTHR31136">
    <property type="entry name" value="DUF1338 DOMAIN-CONTAINING PROTEIN"/>
    <property type="match status" value="1"/>
</dbReference>
<evidence type="ECO:0000313" key="1">
    <source>
        <dbReference type="EMBL" id="KAH9322791.1"/>
    </source>
</evidence>
<evidence type="ECO:0000313" key="2">
    <source>
        <dbReference type="Proteomes" id="UP000824469"/>
    </source>
</evidence>
<proteinExistence type="predicted"/>
<gene>
    <name evidence="1" type="ORF">KI387_017430</name>
</gene>
<dbReference type="Proteomes" id="UP000824469">
    <property type="component" value="Unassembled WGS sequence"/>
</dbReference>
<sequence length="108" mass="11942">VIIKKYTDVSAHGNKYAALASVTGSLTWPTQVSPNGRLLESSTMEDSMVFPFAEGTSEFVPASYIEFYERLVSHEYENLPVDKSLFNNYINTSVISNFLSLASSLGHL</sequence>
<protein>
    <submittedName>
        <fullName evidence="1">Uncharacterized protein</fullName>
    </submittedName>
</protein>
<feature type="non-terminal residue" evidence="1">
    <location>
        <position position="108"/>
    </location>
</feature>
<name>A0AA38LGB9_TAXCH</name>
<accession>A0AA38LGB9</accession>
<dbReference type="EMBL" id="JAHRHJ020000003">
    <property type="protein sequence ID" value="KAH9322791.1"/>
    <property type="molecule type" value="Genomic_DNA"/>
</dbReference>
<keyword evidence="2" id="KW-1185">Reference proteome</keyword>
<comment type="caution">
    <text evidence="1">The sequence shown here is derived from an EMBL/GenBank/DDBJ whole genome shotgun (WGS) entry which is preliminary data.</text>
</comment>
<organism evidence="1 2">
    <name type="scientific">Taxus chinensis</name>
    <name type="common">Chinese yew</name>
    <name type="synonym">Taxus wallichiana var. chinensis</name>
    <dbReference type="NCBI Taxonomy" id="29808"/>
    <lineage>
        <taxon>Eukaryota</taxon>
        <taxon>Viridiplantae</taxon>
        <taxon>Streptophyta</taxon>
        <taxon>Embryophyta</taxon>
        <taxon>Tracheophyta</taxon>
        <taxon>Spermatophyta</taxon>
        <taxon>Pinopsida</taxon>
        <taxon>Pinidae</taxon>
        <taxon>Conifers II</taxon>
        <taxon>Cupressales</taxon>
        <taxon>Taxaceae</taxon>
        <taxon>Taxus</taxon>
    </lineage>
</organism>
<dbReference type="AlphaFoldDB" id="A0AA38LGB9"/>
<dbReference type="PANTHER" id="PTHR31136:SF5">
    <property type="entry name" value="2-OXOADIPATE DIOXYGENASE_DECARBOXYLASE, CHLOROPLASTIC"/>
    <property type="match status" value="1"/>
</dbReference>
<reference evidence="1 2" key="1">
    <citation type="journal article" date="2021" name="Nat. Plants">
        <title>The Taxus genome provides insights into paclitaxel biosynthesis.</title>
        <authorList>
            <person name="Xiong X."/>
            <person name="Gou J."/>
            <person name="Liao Q."/>
            <person name="Li Y."/>
            <person name="Zhou Q."/>
            <person name="Bi G."/>
            <person name="Li C."/>
            <person name="Du R."/>
            <person name="Wang X."/>
            <person name="Sun T."/>
            <person name="Guo L."/>
            <person name="Liang H."/>
            <person name="Lu P."/>
            <person name="Wu Y."/>
            <person name="Zhang Z."/>
            <person name="Ro D.K."/>
            <person name="Shang Y."/>
            <person name="Huang S."/>
            <person name="Yan J."/>
        </authorList>
    </citation>
    <scope>NUCLEOTIDE SEQUENCE [LARGE SCALE GENOMIC DNA]</scope>
    <source>
        <strain evidence="1">Ta-2019</strain>
    </source>
</reference>
<dbReference type="Gene3D" id="3.10.180.50">
    <property type="match status" value="1"/>
</dbReference>
<feature type="non-terminal residue" evidence="1">
    <location>
        <position position="1"/>
    </location>
</feature>